<organism evidence="2 3">
    <name type="scientific">Undibacterium terreum</name>
    <dbReference type="NCBI Taxonomy" id="1224302"/>
    <lineage>
        <taxon>Bacteria</taxon>
        <taxon>Pseudomonadati</taxon>
        <taxon>Pseudomonadota</taxon>
        <taxon>Betaproteobacteria</taxon>
        <taxon>Burkholderiales</taxon>
        <taxon>Oxalobacteraceae</taxon>
        <taxon>Undibacterium</taxon>
    </lineage>
</organism>
<evidence type="ECO:0000256" key="1">
    <source>
        <dbReference type="SAM" id="MobiDB-lite"/>
    </source>
</evidence>
<protein>
    <recommendedName>
        <fullName evidence="4">Cofactor-independent phosphoglycerate mutase</fullName>
    </recommendedName>
</protein>
<gene>
    <name evidence="2" type="ORF">GCM10011396_45650</name>
</gene>
<proteinExistence type="predicted"/>
<keyword evidence="3" id="KW-1185">Reference proteome</keyword>
<sequence>MKHIELVLPFAIPPLPLAPDLVRELKVPALSLLISRTKAINTHQFEEFSRQLPHEAVLSGQFASSTGGNRGSGQVQEFATSGPADTHDKMHALGLNPADGHWFTLSPMHIHIARDHLVLTDQRRLELADVESKALFASALVICNELGKELVYGNATTWFLRADEWAGMQTATPDAACGHNIDIWMAKGDNELQWRKLQNEIQMQWFTDKVNTDREMQGMRPVNSVWLWGGSSRALERQAIYRPHSSLESALATKDKSILLDQLLEPALNEDWASWLDQMHALEASWFVPLAAALQGGQLSSLNLQVSDATTLAEFSVSPWSLRKFWIKPSLKPLTSLASQ</sequence>
<name>A0A916UXZ2_9BURK</name>
<feature type="region of interest" description="Disordered" evidence="1">
    <location>
        <begin position="64"/>
        <end position="83"/>
    </location>
</feature>
<reference evidence="2" key="1">
    <citation type="journal article" date="2014" name="Int. J. Syst. Evol. Microbiol.">
        <title>Complete genome sequence of Corynebacterium casei LMG S-19264T (=DSM 44701T), isolated from a smear-ripened cheese.</title>
        <authorList>
            <consortium name="US DOE Joint Genome Institute (JGI-PGF)"/>
            <person name="Walter F."/>
            <person name="Albersmeier A."/>
            <person name="Kalinowski J."/>
            <person name="Ruckert C."/>
        </authorList>
    </citation>
    <scope>NUCLEOTIDE SEQUENCE</scope>
    <source>
        <strain evidence="2">CGMCC 1.10998</strain>
    </source>
</reference>
<dbReference type="Proteomes" id="UP000637423">
    <property type="component" value="Unassembled WGS sequence"/>
</dbReference>
<dbReference type="EMBL" id="BMED01000005">
    <property type="protein sequence ID" value="GGC93229.1"/>
    <property type="molecule type" value="Genomic_DNA"/>
</dbReference>
<evidence type="ECO:0000313" key="3">
    <source>
        <dbReference type="Proteomes" id="UP000637423"/>
    </source>
</evidence>
<accession>A0A916UXZ2</accession>
<comment type="caution">
    <text evidence="2">The sequence shown here is derived from an EMBL/GenBank/DDBJ whole genome shotgun (WGS) entry which is preliminary data.</text>
</comment>
<dbReference type="RefSeq" id="WP_188568427.1">
    <property type="nucleotide sequence ID" value="NZ_BMED01000005.1"/>
</dbReference>
<dbReference type="AlphaFoldDB" id="A0A916UXZ2"/>
<dbReference type="PIRSF" id="PIRSF015283">
    <property type="entry name" value="Regulatory_RpfE"/>
    <property type="match status" value="1"/>
</dbReference>
<feature type="compositionally biased region" description="Polar residues" evidence="1">
    <location>
        <begin position="64"/>
        <end position="79"/>
    </location>
</feature>
<evidence type="ECO:0008006" key="4">
    <source>
        <dbReference type="Google" id="ProtNLM"/>
    </source>
</evidence>
<dbReference type="InterPro" id="IPR016631">
    <property type="entry name" value="Regulatory_RpfE"/>
</dbReference>
<evidence type="ECO:0000313" key="2">
    <source>
        <dbReference type="EMBL" id="GGC93229.1"/>
    </source>
</evidence>
<reference evidence="2" key="2">
    <citation type="submission" date="2020-09" db="EMBL/GenBank/DDBJ databases">
        <authorList>
            <person name="Sun Q."/>
            <person name="Zhou Y."/>
        </authorList>
    </citation>
    <scope>NUCLEOTIDE SEQUENCE</scope>
    <source>
        <strain evidence="2">CGMCC 1.10998</strain>
    </source>
</reference>